<dbReference type="Gene3D" id="1.10.3090.10">
    <property type="entry name" value="cca-adding enzyme, domain 2"/>
    <property type="match status" value="1"/>
</dbReference>
<dbReference type="Gene3D" id="3.30.460.10">
    <property type="entry name" value="Beta Polymerase, domain 2"/>
    <property type="match status" value="1"/>
</dbReference>
<dbReference type="OMA" id="ASRFNCT"/>
<dbReference type="Proteomes" id="UP000242180">
    <property type="component" value="Unassembled WGS sequence"/>
</dbReference>
<dbReference type="CDD" id="cd05398">
    <property type="entry name" value="NT_ClassII-CCAase"/>
    <property type="match status" value="1"/>
</dbReference>
<organism evidence="8 9">
    <name type="scientific">Syncephalastrum racemosum</name>
    <name type="common">Filamentous fungus</name>
    <dbReference type="NCBI Taxonomy" id="13706"/>
    <lineage>
        <taxon>Eukaryota</taxon>
        <taxon>Fungi</taxon>
        <taxon>Fungi incertae sedis</taxon>
        <taxon>Mucoromycota</taxon>
        <taxon>Mucoromycotina</taxon>
        <taxon>Mucoromycetes</taxon>
        <taxon>Mucorales</taxon>
        <taxon>Syncephalastraceae</taxon>
        <taxon>Syncephalastrum</taxon>
    </lineage>
</organism>
<keyword evidence="4 5" id="KW-0694">RNA-binding</keyword>
<evidence type="ECO:0000256" key="1">
    <source>
        <dbReference type="ARBA" id="ARBA00007265"/>
    </source>
</evidence>
<dbReference type="InterPro" id="IPR043519">
    <property type="entry name" value="NT_sf"/>
</dbReference>
<dbReference type="PANTHER" id="PTHR13734:SF5">
    <property type="entry name" value="CCA TRNA NUCLEOTIDYLTRANSFERASE, MITOCHONDRIAL"/>
    <property type="match status" value="1"/>
</dbReference>
<dbReference type="GO" id="GO:0005759">
    <property type="term" value="C:mitochondrial matrix"/>
    <property type="evidence" value="ECO:0007669"/>
    <property type="project" value="EnsemblFungi"/>
</dbReference>
<protein>
    <recommendedName>
        <fullName evidence="10">tRNA nucleotidyltransferase</fullName>
    </recommendedName>
</protein>
<dbReference type="InParanoid" id="A0A1X2H5Z0"/>
<feature type="domain" description="Poly A polymerase head" evidence="6">
    <location>
        <begin position="77"/>
        <end position="215"/>
    </location>
</feature>
<dbReference type="PANTHER" id="PTHR13734">
    <property type="entry name" value="TRNA-NUCLEOTIDYLTRANSFERASE"/>
    <property type="match status" value="1"/>
</dbReference>
<accession>A0A1X2H5Z0</accession>
<comment type="similarity">
    <text evidence="1 5">Belongs to the tRNA nucleotidyltransferase/poly(A) polymerase family.</text>
</comment>
<evidence type="ECO:0000256" key="3">
    <source>
        <dbReference type="ARBA" id="ARBA00022741"/>
    </source>
</evidence>
<gene>
    <name evidence="8" type="ORF">BCR43DRAFT_495520</name>
</gene>
<feature type="domain" description="tRNA nucleotidyltransferase/poly(A) polymerase RNA and SrmB- binding" evidence="7">
    <location>
        <begin position="244"/>
        <end position="304"/>
    </location>
</feature>
<dbReference type="SUPFAM" id="SSF81301">
    <property type="entry name" value="Nucleotidyltransferase"/>
    <property type="match status" value="1"/>
</dbReference>
<dbReference type="EMBL" id="MCGN01000008">
    <property type="protein sequence ID" value="ORY93895.1"/>
    <property type="molecule type" value="Genomic_DNA"/>
</dbReference>
<evidence type="ECO:0000313" key="9">
    <source>
        <dbReference type="Proteomes" id="UP000242180"/>
    </source>
</evidence>
<dbReference type="GO" id="GO:0052927">
    <property type="term" value="F:CC tRNA cytidylyltransferase activity"/>
    <property type="evidence" value="ECO:0007669"/>
    <property type="project" value="EnsemblFungi"/>
</dbReference>
<keyword evidence="2 5" id="KW-0808">Transferase</keyword>
<dbReference type="GO" id="GO:0003723">
    <property type="term" value="F:RNA binding"/>
    <property type="evidence" value="ECO:0007669"/>
    <property type="project" value="UniProtKB-KW"/>
</dbReference>
<dbReference type="AlphaFoldDB" id="A0A1X2H5Z0"/>
<evidence type="ECO:0000259" key="7">
    <source>
        <dbReference type="Pfam" id="PF12627"/>
    </source>
</evidence>
<sequence>MLLSRTRFLVLAGLSPLKRRRLMSLPDRATHSYGRTTHGQDLKVVLSDTEANICALLQDVSRYLKETRPDLPPVQTRIAGGWVRDKLLGKECHDIDIAVDTMMGFDFATHVNAYLKENGYETRNIAKIDSNPAKSKHLETATTRLFGLDVDFANLRTEVYTQDSRIPARIGFGSPTEDAYRRDITINSLFYNVNAHAVEDFTERGLDDLRKGLIRTPLAPFETFQDDPLRVLRCVRFASRLDFQLVPELAEAASNDAIRDALVHKISRERVGTELDKMLRGPKPLYALQMLRDLKLYNVVFTPPEPNLPEDAANQAVRALGAVQWVQRVWPTDPEALRSLILAASVLPYMDLPPVTRGKRTFTPVQLVLRDAIKATNVDTSTTATIFRDIPDATAAVHKHADTPLDRGELGMLIRDMGKLWQTTLRLALARDVLAKHPQASWEMPNTIDTELDPALVGRYTSLIEAAKKYKIDECYLWNHMIDSKKLVQVLGAKPGSAIPALFRVMMRWQLDHPNGTEEECCQMLKTHWNQHYTSST</sequence>
<evidence type="ECO:0000256" key="5">
    <source>
        <dbReference type="RuleBase" id="RU003953"/>
    </source>
</evidence>
<keyword evidence="3" id="KW-0547">Nucleotide-binding</keyword>
<proteinExistence type="inferred from homology"/>
<dbReference type="GO" id="GO:0004810">
    <property type="term" value="F:CCA tRNA nucleotidyltransferase activity"/>
    <property type="evidence" value="ECO:0007669"/>
    <property type="project" value="EnsemblFungi"/>
</dbReference>
<dbReference type="InterPro" id="IPR002646">
    <property type="entry name" value="PolA_pol_head_dom"/>
</dbReference>
<dbReference type="STRING" id="13706.A0A1X2H5Z0"/>
<evidence type="ECO:0000313" key="8">
    <source>
        <dbReference type="EMBL" id="ORY93895.1"/>
    </source>
</evidence>
<keyword evidence="9" id="KW-1185">Reference proteome</keyword>
<dbReference type="OrthoDB" id="445712at2759"/>
<dbReference type="GO" id="GO:0000166">
    <property type="term" value="F:nucleotide binding"/>
    <property type="evidence" value="ECO:0007669"/>
    <property type="project" value="UniProtKB-KW"/>
</dbReference>
<dbReference type="GO" id="GO:0052929">
    <property type="term" value="F:ATP:3'-cytidine-cytidine-tRNA adenylyltransferase activity"/>
    <property type="evidence" value="ECO:0007669"/>
    <property type="project" value="EnsemblFungi"/>
</dbReference>
<dbReference type="GO" id="GO:0001680">
    <property type="term" value="P:tRNA 3'-terminal CCA addition"/>
    <property type="evidence" value="ECO:0007669"/>
    <property type="project" value="EnsemblFungi"/>
</dbReference>
<dbReference type="InterPro" id="IPR032828">
    <property type="entry name" value="PolyA_RNA-bd"/>
</dbReference>
<dbReference type="Pfam" id="PF12627">
    <property type="entry name" value="PolyA_pol_RNAbd"/>
    <property type="match status" value="1"/>
</dbReference>
<dbReference type="Pfam" id="PF01743">
    <property type="entry name" value="PolyA_pol"/>
    <property type="match status" value="1"/>
</dbReference>
<comment type="caution">
    <text evidence="8">The sequence shown here is derived from an EMBL/GenBank/DDBJ whole genome shotgun (WGS) entry which is preliminary data.</text>
</comment>
<dbReference type="FunFam" id="3.30.460.10:FF:000019">
    <property type="entry name" value="tRNA nucleotidyltransferase cca2"/>
    <property type="match status" value="1"/>
</dbReference>
<evidence type="ECO:0000259" key="6">
    <source>
        <dbReference type="Pfam" id="PF01743"/>
    </source>
</evidence>
<reference evidence="8 9" key="1">
    <citation type="submission" date="2016-07" db="EMBL/GenBank/DDBJ databases">
        <title>Pervasive Adenine N6-methylation of Active Genes in Fungi.</title>
        <authorList>
            <consortium name="DOE Joint Genome Institute"/>
            <person name="Mondo S.J."/>
            <person name="Dannebaum R.O."/>
            <person name="Kuo R.C."/>
            <person name="Labutti K."/>
            <person name="Haridas S."/>
            <person name="Kuo A."/>
            <person name="Salamov A."/>
            <person name="Ahrendt S.R."/>
            <person name="Lipzen A."/>
            <person name="Sullivan W."/>
            <person name="Andreopoulos W.B."/>
            <person name="Clum A."/>
            <person name="Lindquist E."/>
            <person name="Daum C."/>
            <person name="Ramamoorthy G.K."/>
            <person name="Gryganskyi A."/>
            <person name="Culley D."/>
            <person name="Magnuson J.K."/>
            <person name="James T.Y."/>
            <person name="O'Malley M.A."/>
            <person name="Stajich J.E."/>
            <person name="Spatafora J.W."/>
            <person name="Visel A."/>
            <person name="Grigoriev I.V."/>
        </authorList>
    </citation>
    <scope>NUCLEOTIDE SEQUENCE [LARGE SCALE GENOMIC DNA]</scope>
    <source>
        <strain evidence="8 9">NRRL 2496</strain>
    </source>
</reference>
<dbReference type="SUPFAM" id="SSF81891">
    <property type="entry name" value="Poly A polymerase C-terminal region-like"/>
    <property type="match status" value="1"/>
</dbReference>
<evidence type="ECO:0000256" key="2">
    <source>
        <dbReference type="ARBA" id="ARBA00022679"/>
    </source>
</evidence>
<name>A0A1X2H5Z0_SYNRA</name>
<evidence type="ECO:0008006" key="10">
    <source>
        <dbReference type="Google" id="ProtNLM"/>
    </source>
</evidence>
<evidence type="ECO:0000256" key="4">
    <source>
        <dbReference type="ARBA" id="ARBA00022884"/>
    </source>
</evidence>
<dbReference type="FunCoup" id="A0A1X2H5Z0">
    <property type="interactions" value="579"/>
</dbReference>